<comment type="similarity">
    <text evidence="1">Belongs to the metallo-beta-lactamase superfamily. Class-B beta-lactamase family.</text>
</comment>
<organism evidence="4 5">
    <name type="scientific">Sphingopyxis panaciterrulae</name>
    <dbReference type="NCBI Taxonomy" id="462372"/>
    <lineage>
        <taxon>Bacteria</taxon>
        <taxon>Pseudomonadati</taxon>
        <taxon>Pseudomonadota</taxon>
        <taxon>Alphaproteobacteria</taxon>
        <taxon>Sphingomonadales</taxon>
        <taxon>Sphingomonadaceae</taxon>
        <taxon>Sphingopyxis</taxon>
    </lineage>
</organism>
<name>A0A7W9ESG5_9SPHN</name>
<comment type="caution">
    <text evidence="4">The sequence shown here is derived from an EMBL/GenBank/DDBJ whole genome shotgun (WGS) entry which is preliminary data.</text>
</comment>
<dbReference type="EMBL" id="JACIJH010000025">
    <property type="protein sequence ID" value="MBB5708702.1"/>
    <property type="molecule type" value="Genomic_DNA"/>
</dbReference>
<dbReference type="RefSeq" id="WP_184101666.1">
    <property type="nucleotide sequence ID" value="NZ_JACIJH010000025.1"/>
</dbReference>
<proteinExistence type="inferred from homology"/>
<feature type="domain" description="Metallo-beta-lactamase" evidence="3">
    <location>
        <begin position="40"/>
        <end position="225"/>
    </location>
</feature>
<protein>
    <submittedName>
        <fullName evidence="4">Glyoxylase-like metal-dependent hydrolase (Beta-lactamase superfamily II)</fullName>
    </submittedName>
</protein>
<dbReference type="Gene3D" id="3.60.15.10">
    <property type="entry name" value="Ribonuclease Z/Hydroxyacylglutathione hydrolase-like"/>
    <property type="match status" value="1"/>
</dbReference>
<dbReference type="GO" id="GO:0016787">
    <property type="term" value="F:hydrolase activity"/>
    <property type="evidence" value="ECO:0007669"/>
    <property type="project" value="UniProtKB-KW"/>
</dbReference>
<feature type="signal peptide" evidence="2">
    <location>
        <begin position="1"/>
        <end position="16"/>
    </location>
</feature>
<dbReference type="InterPro" id="IPR001279">
    <property type="entry name" value="Metallo-B-lactamas"/>
</dbReference>
<feature type="chain" id="PRO_5030528980" evidence="2">
    <location>
        <begin position="17"/>
        <end position="303"/>
    </location>
</feature>
<dbReference type="InterPro" id="IPR036866">
    <property type="entry name" value="RibonucZ/Hydroxyglut_hydro"/>
</dbReference>
<evidence type="ECO:0000256" key="2">
    <source>
        <dbReference type="SAM" id="SignalP"/>
    </source>
</evidence>
<dbReference type="PANTHER" id="PTHR42951:SF4">
    <property type="entry name" value="ACYL-COENZYME A THIOESTERASE MBLAC2"/>
    <property type="match status" value="1"/>
</dbReference>
<keyword evidence="5" id="KW-1185">Reference proteome</keyword>
<evidence type="ECO:0000313" key="5">
    <source>
        <dbReference type="Proteomes" id="UP000537161"/>
    </source>
</evidence>
<dbReference type="Proteomes" id="UP000537161">
    <property type="component" value="Unassembled WGS sequence"/>
</dbReference>
<sequence>MLIAAAIACGTCTAMAQDMSGTPLRSQAIGENIYRVDGGIANTGFVIAENGVIVIDAQRTPAEGAAQIALIAATTPRPIAAILLTHADPDHVGGLPAYPDTARIIAHENSRAQILAAANADDGGPFFGPLYKAVASSRMPHQVIGATERMVLAGTRVEMIYVAPAHGSGDLIVYFPDHRVAFAGDIVLTDQGRFPSIRRGGSSLGWIEAMQTILALDADVIVPGHGPIAPRARLEIQLRDAIERRRAIKQMVEEEKTLDQIDAALPPENINPRFPSFNRTTYDELVKGYPEQVPPWHGLTERP</sequence>
<dbReference type="SUPFAM" id="SSF56281">
    <property type="entry name" value="Metallo-hydrolase/oxidoreductase"/>
    <property type="match status" value="1"/>
</dbReference>
<dbReference type="GO" id="GO:0017001">
    <property type="term" value="P:antibiotic catabolic process"/>
    <property type="evidence" value="ECO:0007669"/>
    <property type="project" value="UniProtKB-ARBA"/>
</dbReference>
<gene>
    <name evidence="4" type="ORF">FHR21_004096</name>
</gene>
<dbReference type="AlphaFoldDB" id="A0A7W9ESG5"/>
<keyword evidence="4" id="KW-0378">Hydrolase</keyword>
<evidence type="ECO:0000256" key="1">
    <source>
        <dbReference type="ARBA" id="ARBA00005250"/>
    </source>
</evidence>
<evidence type="ECO:0000259" key="3">
    <source>
        <dbReference type="SMART" id="SM00849"/>
    </source>
</evidence>
<dbReference type="Pfam" id="PF00753">
    <property type="entry name" value="Lactamase_B"/>
    <property type="match status" value="1"/>
</dbReference>
<keyword evidence="2" id="KW-0732">Signal</keyword>
<dbReference type="SMART" id="SM00849">
    <property type="entry name" value="Lactamase_B"/>
    <property type="match status" value="1"/>
</dbReference>
<evidence type="ECO:0000313" key="4">
    <source>
        <dbReference type="EMBL" id="MBB5708702.1"/>
    </source>
</evidence>
<dbReference type="CDD" id="cd16282">
    <property type="entry name" value="metallo-hydrolase-like_MBL-fold"/>
    <property type="match status" value="1"/>
</dbReference>
<dbReference type="InterPro" id="IPR050855">
    <property type="entry name" value="NDM-1-like"/>
</dbReference>
<dbReference type="PANTHER" id="PTHR42951">
    <property type="entry name" value="METALLO-BETA-LACTAMASE DOMAIN-CONTAINING"/>
    <property type="match status" value="1"/>
</dbReference>
<accession>A0A7W9ESG5</accession>
<reference evidence="4 5" key="1">
    <citation type="submission" date="2020-08" db="EMBL/GenBank/DDBJ databases">
        <title>Genomic Encyclopedia of Type Strains, Phase IV (KMG-IV): sequencing the most valuable type-strain genomes for metagenomic binning, comparative biology and taxonomic classification.</title>
        <authorList>
            <person name="Goeker M."/>
        </authorList>
    </citation>
    <scope>NUCLEOTIDE SEQUENCE [LARGE SCALE GENOMIC DNA]</scope>
    <source>
        <strain evidence="4 5">DSM 27163</strain>
    </source>
</reference>